<gene>
    <name evidence="1" type="ORF">KL86DYS2_12588</name>
</gene>
<proteinExistence type="predicted"/>
<evidence type="ECO:0000313" key="1">
    <source>
        <dbReference type="EMBL" id="SBW04305.1"/>
    </source>
</evidence>
<dbReference type="AlphaFoldDB" id="A0A212JYG8"/>
<accession>A0A212JYG8</accession>
<name>A0A212JYG8_9BACT</name>
<reference evidence="1" key="1">
    <citation type="submission" date="2016-04" db="EMBL/GenBank/DDBJ databases">
        <authorList>
            <person name="Evans L.H."/>
            <person name="Alamgir A."/>
            <person name="Owens N."/>
            <person name="Weber N.D."/>
            <person name="Virtaneva K."/>
            <person name="Barbian K."/>
            <person name="Babar A."/>
            <person name="Rosenke K."/>
        </authorList>
    </citation>
    <scope>NUCLEOTIDE SEQUENCE</scope>
    <source>
        <strain evidence="1">86-2</strain>
    </source>
</reference>
<dbReference type="EMBL" id="FLUL01000001">
    <property type="protein sequence ID" value="SBW04305.1"/>
    <property type="molecule type" value="Genomic_DNA"/>
</dbReference>
<sequence length="59" mass="7044">MVLVLICFIILPVRDIPYTNGKGNDKKKEKHIANNFYLSDNYHYWYVVFCQTGRILYSK</sequence>
<organism evidence="1">
    <name type="scientific">uncultured Dysgonomonas sp</name>
    <dbReference type="NCBI Taxonomy" id="206096"/>
    <lineage>
        <taxon>Bacteria</taxon>
        <taxon>Pseudomonadati</taxon>
        <taxon>Bacteroidota</taxon>
        <taxon>Bacteroidia</taxon>
        <taxon>Bacteroidales</taxon>
        <taxon>Dysgonomonadaceae</taxon>
        <taxon>Dysgonomonas</taxon>
        <taxon>environmental samples</taxon>
    </lineage>
</organism>
<protein>
    <submittedName>
        <fullName evidence="1">Uncharacterized protein</fullName>
    </submittedName>
</protein>